<proteinExistence type="predicted"/>
<evidence type="ECO:0000313" key="3">
    <source>
        <dbReference type="EMBL" id="TWT52437.1"/>
    </source>
</evidence>
<keyword evidence="2" id="KW-0812">Transmembrane</keyword>
<keyword evidence="4" id="KW-1185">Reference proteome</keyword>
<dbReference type="AlphaFoldDB" id="A0A5C5WPD7"/>
<dbReference type="EMBL" id="SJPI01000001">
    <property type="protein sequence ID" value="TWT52437.1"/>
    <property type="molecule type" value="Genomic_DNA"/>
</dbReference>
<name>A0A5C5WPD7_9BACT</name>
<keyword evidence="2" id="KW-1133">Transmembrane helix</keyword>
<feature type="region of interest" description="Disordered" evidence="1">
    <location>
        <begin position="426"/>
        <end position="460"/>
    </location>
</feature>
<protein>
    <recommendedName>
        <fullName evidence="5">DUF4350 domain-containing protein</fullName>
    </recommendedName>
</protein>
<evidence type="ECO:0000256" key="1">
    <source>
        <dbReference type="SAM" id="MobiDB-lite"/>
    </source>
</evidence>
<sequence length="460" mass="50465">MNGLATDRVARQVLCLFGCALLLATGCNRFYTNYGESKSVTGRTSLNGFGGLRQAFEQNGFRSRDVSRLTERVRRTDVLVWTPKELGPIDTRSTRWFEGWLSSGNRTLVYILPDSGSETEYWQDAASLAPPNLRLEYRKRIAKSINQRMTWRTNRSAPPSNGWFALTPLASGRELDEVSGNWDVRNRLSDELKNKRIEFGLQSYDEKSQKNSVVLGGVIGGSGPTGPDAMGWTLADETDATTTKVKFRPKLKLRDGTVVVATVESERWRGSKVVVVAGGSLLTNYALTKSFGKELAAELVTQAKEPLTNDVPSVGFLVTGVDRLAVSERKPGAPVASGMELLTVWPISLVTIHGVLLGLVVCLMLFPIFGRARPGEEVDHSDFDDHLDSVAALMKKAGGKHFAKHRISEYHKRIRGETAGPWILPDQPSVATAGQQIDTASQQINTTQTPPPSAFPPQLP</sequence>
<accession>A0A5C5WPD7</accession>
<evidence type="ECO:0008006" key="5">
    <source>
        <dbReference type="Google" id="ProtNLM"/>
    </source>
</evidence>
<feature type="compositionally biased region" description="Polar residues" evidence="1">
    <location>
        <begin position="429"/>
        <end position="448"/>
    </location>
</feature>
<evidence type="ECO:0000313" key="4">
    <source>
        <dbReference type="Proteomes" id="UP000316598"/>
    </source>
</evidence>
<keyword evidence="2" id="KW-0472">Membrane</keyword>
<dbReference type="OrthoDB" id="258729at2"/>
<feature type="compositionally biased region" description="Pro residues" evidence="1">
    <location>
        <begin position="449"/>
        <end position="460"/>
    </location>
</feature>
<feature type="transmembrane region" description="Helical" evidence="2">
    <location>
        <begin position="344"/>
        <end position="366"/>
    </location>
</feature>
<organism evidence="3 4">
    <name type="scientific">Rubripirellula amarantea</name>
    <dbReference type="NCBI Taxonomy" id="2527999"/>
    <lineage>
        <taxon>Bacteria</taxon>
        <taxon>Pseudomonadati</taxon>
        <taxon>Planctomycetota</taxon>
        <taxon>Planctomycetia</taxon>
        <taxon>Pirellulales</taxon>
        <taxon>Pirellulaceae</taxon>
        <taxon>Rubripirellula</taxon>
    </lineage>
</organism>
<comment type="caution">
    <text evidence="3">The sequence shown here is derived from an EMBL/GenBank/DDBJ whole genome shotgun (WGS) entry which is preliminary data.</text>
</comment>
<reference evidence="3 4" key="1">
    <citation type="submission" date="2019-02" db="EMBL/GenBank/DDBJ databases">
        <title>Deep-cultivation of Planctomycetes and their phenomic and genomic characterization uncovers novel biology.</title>
        <authorList>
            <person name="Wiegand S."/>
            <person name="Jogler M."/>
            <person name="Boedeker C."/>
            <person name="Pinto D."/>
            <person name="Vollmers J."/>
            <person name="Rivas-Marin E."/>
            <person name="Kohn T."/>
            <person name="Peeters S.H."/>
            <person name="Heuer A."/>
            <person name="Rast P."/>
            <person name="Oberbeckmann S."/>
            <person name="Bunk B."/>
            <person name="Jeske O."/>
            <person name="Meyerdierks A."/>
            <person name="Storesund J.E."/>
            <person name="Kallscheuer N."/>
            <person name="Luecker S."/>
            <person name="Lage O.M."/>
            <person name="Pohl T."/>
            <person name="Merkel B.J."/>
            <person name="Hornburger P."/>
            <person name="Mueller R.-W."/>
            <person name="Bruemmer F."/>
            <person name="Labrenz M."/>
            <person name="Spormann A.M."/>
            <person name="Op Den Camp H."/>
            <person name="Overmann J."/>
            <person name="Amann R."/>
            <person name="Jetten M.S.M."/>
            <person name="Mascher T."/>
            <person name="Medema M.H."/>
            <person name="Devos D.P."/>
            <person name="Kaster A.-K."/>
            <person name="Ovreas L."/>
            <person name="Rohde M."/>
            <person name="Galperin M.Y."/>
            <person name="Jogler C."/>
        </authorList>
    </citation>
    <scope>NUCLEOTIDE SEQUENCE [LARGE SCALE GENOMIC DNA]</scope>
    <source>
        <strain evidence="3 4">Pla22</strain>
    </source>
</reference>
<dbReference type="RefSeq" id="WP_146512813.1">
    <property type="nucleotide sequence ID" value="NZ_SJPI01000001.1"/>
</dbReference>
<dbReference type="Proteomes" id="UP000316598">
    <property type="component" value="Unassembled WGS sequence"/>
</dbReference>
<evidence type="ECO:0000256" key="2">
    <source>
        <dbReference type="SAM" id="Phobius"/>
    </source>
</evidence>
<gene>
    <name evidence="3" type="ORF">Pla22_00610</name>
</gene>